<gene>
    <name evidence="2" type="ORF">SAMN05428964_101672</name>
    <name evidence="1" type="ORF">TH44_21395</name>
</gene>
<protein>
    <submittedName>
        <fullName evidence="1">Uncharacterized protein</fullName>
    </submittedName>
</protein>
<dbReference type="Proteomes" id="UP000252266">
    <property type="component" value="Unassembled WGS sequence"/>
</dbReference>
<accession>A0A154KZV2</accession>
<reference evidence="2 3" key="2">
    <citation type="submission" date="2017-08" db="EMBL/GenBank/DDBJ databases">
        <authorList>
            <person name="de Groot N.N."/>
        </authorList>
    </citation>
    <scope>NUCLEOTIDE SEQUENCE [LARGE SCALE GENOMIC DNA]</scope>
    <source>
        <strain evidence="2 3">USBA 78</strain>
    </source>
</reference>
<evidence type="ECO:0000313" key="1">
    <source>
        <dbReference type="EMBL" id="RCK45162.1"/>
    </source>
</evidence>
<reference evidence="1 4" key="1">
    <citation type="submission" date="2014-07" db="EMBL/GenBank/DDBJ databases">
        <title>Draft genome sequence of Thalassospira xiamenensis IB13.</title>
        <authorList>
            <person name="Lai Q."/>
            <person name="Shao Z."/>
        </authorList>
    </citation>
    <scope>NUCLEOTIDE SEQUENCE [LARGE SCALE GENOMIC DNA]</scope>
    <source>
        <strain evidence="1 4">IB13</strain>
    </source>
</reference>
<proteinExistence type="predicted"/>
<dbReference type="RefSeq" id="WP_062958278.1">
    <property type="nucleotide sequence ID" value="NZ_JALLPZ010000001.1"/>
</dbReference>
<dbReference type="EMBL" id="OBMM01000001">
    <property type="protein sequence ID" value="SOB92953.1"/>
    <property type="molecule type" value="Genomic_DNA"/>
</dbReference>
<dbReference type="EMBL" id="JPWJ01000015">
    <property type="protein sequence ID" value="RCK45162.1"/>
    <property type="molecule type" value="Genomic_DNA"/>
</dbReference>
<evidence type="ECO:0000313" key="4">
    <source>
        <dbReference type="Proteomes" id="UP000252266"/>
    </source>
</evidence>
<dbReference type="AlphaFoldDB" id="A0A154KZV2"/>
<evidence type="ECO:0000313" key="3">
    <source>
        <dbReference type="Proteomes" id="UP000219068"/>
    </source>
</evidence>
<sequence>MSISFSDAQKKLEQITAEMLELIRKYGLDAESPFDVIPVARAKIDNQQDYVRFLELSIEGRIYGEYADALKKKMDEEVRQADANKKMH</sequence>
<dbReference type="Proteomes" id="UP000219068">
    <property type="component" value="Unassembled WGS sequence"/>
</dbReference>
<evidence type="ECO:0000313" key="2">
    <source>
        <dbReference type="EMBL" id="SOB92953.1"/>
    </source>
</evidence>
<organism evidence="1 4">
    <name type="scientific">Thalassospira xiamenensis</name>
    <dbReference type="NCBI Taxonomy" id="220697"/>
    <lineage>
        <taxon>Bacteria</taxon>
        <taxon>Pseudomonadati</taxon>
        <taxon>Pseudomonadota</taxon>
        <taxon>Alphaproteobacteria</taxon>
        <taxon>Rhodospirillales</taxon>
        <taxon>Thalassospiraceae</taxon>
        <taxon>Thalassospira</taxon>
    </lineage>
</organism>
<name>A0A154KZV2_9PROT</name>